<accession>A0ACC0UAM6</accession>
<protein>
    <submittedName>
        <fullName evidence="1">Uncharacterized protein</fullName>
    </submittedName>
</protein>
<reference evidence="1" key="1">
    <citation type="submission" date="2021-03" db="EMBL/GenBank/DDBJ databases">
        <title>Evolutionary priming and transition to the ectomycorrhizal habit in an iconic lineage of mushroom-forming fungi: is preadaptation a requirement?</title>
        <authorList>
            <consortium name="DOE Joint Genome Institute"/>
            <person name="Looney B.P."/>
            <person name="Miyauchi S."/>
            <person name="Morin E."/>
            <person name="Drula E."/>
            <person name="Courty P.E."/>
            <person name="Chicoki N."/>
            <person name="Fauchery L."/>
            <person name="Kohler A."/>
            <person name="Kuo A."/>
            <person name="LaButti K."/>
            <person name="Pangilinan J."/>
            <person name="Lipzen A."/>
            <person name="Riley R."/>
            <person name="Andreopoulos W."/>
            <person name="He G."/>
            <person name="Johnson J."/>
            <person name="Barry K.W."/>
            <person name="Grigoriev I.V."/>
            <person name="Nagy L."/>
            <person name="Hibbett D."/>
            <person name="Henrissat B."/>
            <person name="Matheny P.B."/>
            <person name="Labbe J."/>
            <person name="Martin A.F."/>
        </authorList>
    </citation>
    <scope>NUCLEOTIDE SEQUENCE</scope>
    <source>
        <strain evidence="1">BPL698</strain>
    </source>
</reference>
<name>A0ACC0UAM6_9AGAM</name>
<evidence type="ECO:0000313" key="1">
    <source>
        <dbReference type="EMBL" id="KAI9508552.1"/>
    </source>
</evidence>
<evidence type="ECO:0000313" key="2">
    <source>
        <dbReference type="Proteomes" id="UP001207468"/>
    </source>
</evidence>
<sequence>MGEARNIPLRSPSSKFTATAKAAQARVSLRSPLVNPYDRFTQPEFDAWIGDITSALKRALDPEIEPDVDSPSRHRSTWNTVPDSIGEGFSAEGWAQSPASSGARDEEESTFDDSLSRIASRRAKGKARDPREGPGLGLKGQPIELLSDSEEEEVVDSLEVDTGFSEDADDSARGGSSGETDHAESELDEDTEASPGRPGTSAQHIVEFMSVDDNVQLSGSTGALHDGDGNDVFTVLGNKVGADDGFPVPSQIAAPFDVELADPWDGPRTYAEDYFSGGDRLAPGLTPNHLTPVVLTPPILTSTSHVALKTEAQELFPFPRNLHLIPSSKQPDSANDNVVDELPPFGRAVAPFVNDQQVNHEPSDGLYHDNVKAAGANNHAFEDVETEAGGSTEVISSTKTKLVNREPSASYPTRSNPGVQDRGAGQEHEIIWVPLSDDDTDSDGEEDDGKFLGALPLGTSDLDIRDGWHAAGRREDLDFTSEEDELQEIASSQTADGVTKTASIALSQLPEAENRDVLHAPLVDPQVTLLASTFQFIDADSFGDLPLSSPPSGTPSPASSQPTAAFELPKHSIEQFIVDFEKEATEKRGQASGPSSSLARQSETETANTWASRELENILSGEISIPDDAPRVSGPASTGRSTSPEAAAFSADYIVEGGKLPTKVLLDDDFGDTCSVSPPDLNGVIEMIRPYEVEEPSNGPLTEEPEITIEISGNDDTTTSRQIISSIESTATSIISEQNLHPVSPKGGLSCAIGLPASEAFRADASLTIPNIPAPIIADPSVPDPVLRDSSPSTPAFTDPPYASAFFMIPPAILRMNDFQTNSQTSGLFTPAQRSEGGTSVQLEDEMAEALTDSHNGADKRLTTASINLQAKNDPPSIERLVTHREHGVDVEHRDVASVDEIIKSSTDHHLGAGSVDVNEQDGVSVSSESLSGTTSLVKDDEHADGESEAGPNYSHGHGANANSAHQNCTHRPAEERSEVFPGTANDDTHPHIIGPQLESLPMGASSQKQESEAVRKPSSAPIADAATLQGTPFAESGEAENKRNLTVVVQSEVNTRNGREHPTQAPRRKRRDPNPGPTRITRSKSGFGVTRRRRDSGSSSRRWSAPSKKAQSEVVDANIDADSVNDGASENASVSSGTSAVYRLLRGTSRAGSVVSSLSGDAPSPPTSGVGRMVPLIHSHGFHHHNWPVPPSLVSPTPSTDPHKGTRSGQTKAKSPTPTLEPSTPSLNRASNTNSPVTRSNCRFHKVSLPQGEDGARALFVVPGCALGDGGLMDGEDIRDEGFSSHEDHKRMLPNVETLDLSPYLVGVLRQLVGVDLLREQQEIFYLPREEEKPRKRHQTGALESLRQFRPQSISSGGPHAREHSPRPSEISQGRATPPRSAWSAVSGSVREESVVHSEDGDSTALSDADNDDDLQAAPPAKRLKSSAGEMGPPENTLPAGELGDSTVPEHPPPEEESTVSSRPPTARRSKRKPLKYDAAAYKPSEDDEKDDEPVEGRKRRRSSARKTTKRSRTMDDASAGAPRTKKPRLGRAISVAGAGAAGS</sequence>
<dbReference type="Proteomes" id="UP001207468">
    <property type="component" value="Unassembled WGS sequence"/>
</dbReference>
<comment type="caution">
    <text evidence="1">The sequence shown here is derived from an EMBL/GenBank/DDBJ whole genome shotgun (WGS) entry which is preliminary data.</text>
</comment>
<dbReference type="EMBL" id="JAGFNK010000087">
    <property type="protein sequence ID" value="KAI9508552.1"/>
    <property type="molecule type" value="Genomic_DNA"/>
</dbReference>
<gene>
    <name evidence="1" type="ORF">F5148DRAFT_1375778</name>
</gene>
<organism evidence="1 2">
    <name type="scientific">Russula earlei</name>
    <dbReference type="NCBI Taxonomy" id="71964"/>
    <lineage>
        <taxon>Eukaryota</taxon>
        <taxon>Fungi</taxon>
        <taxon>Dikarya</taxon>
        <taxon>Basidiomycota</taxon>
        <taxon>Agaricomycotina</taxon>
        <taxon>Agaricomycetes</taxon>
        <taxon>Russulales</taxon>
        <taxon>Russulaceae</taxon>
        <taxon>Russula</taxon>
    </lineage>
</organism>
<keyword evidence="2" id="KW-1185">Reference proteome</keyword>
<proteinExistence type="predicted"/>